<dbReference type="AlphaFoldDB" id="A0A2Z5Y4N7"/>
<keyword evidence="9 12" id="KW-0030">Aminoacyl-tRNA synthetase</keyword>
<evidence type="ECO:0000313" key="18">
    <source>
        <dbReference type="EMBL" id="BBC61752.1"/>
    </source>
</evidence>
<comment type="subcellular location">
    <subcellularLocation>
        <location evidence="1 12">Cytoplasm</location>
    </subcellularLocation>
</comment>
<dbReference type="EMBL" id="AP018493">
    <property type="protein sequence ID" value="BBC61752.1"/>
    <property type="molecule type" value="Genomic_DNA"/>
</dbReference>
<dbReference type="Pfam" id="PF00587">
    <property type="entry name" value="tRNA-synt_2b"/>
    <property type="match status" value="1"/>
</dbReference>
<evidence type="ECO:0000256" key="14">
    <source>
        <dbReference type="PIRSR" id="PIRSR001529-2"/>
    </source>
</evidence>
<evidence type="ECO:0000256" key="10">
    <source>
        <dbReference type="ARBA" id="ARBA00047929"/>
    </source>
</evidence>
<dbReference type="GO" id="GO:0006434">
    <property type="term" value="P:seryl-tRNA aminoacylation"/>
    <property type="evidence" value="ECO:0007669"/>
    <property type="project" value="UniProtKB-UniRule"/>
</dbReference>
<dbReference type="InterPro" id="IPR002314">
    <property type="entry name" value="aa-tRNA-synt_IIb"/>
</dbReference>
<gene>
    <name evidence="12" type="primary">serS</name>
    <name evidence="17" type="ORF">DAT561_p1049</name>
    <name evidence="18" type="ORF">DAT561_p1050</name>
</gene>
<keyword evidence="8 12" id="KW-0648">Protein biosynthesis</keyword>
<evidence type="ECO:0000256" key="3">
    <source>
        <dbReference type="ARBA" id="ARBA00010728"/>
    </source>
</evidence>
<dbReference type="PANTHER" id="PTHR43697:SF1">
    <property type="entry name" value="SERINE--TRNA LIGASE"/>
    <property type="match status" value="1"/>
</dbReference>
<evidence type="ECO:0000256" key="7">
    <source>
        <dbReference type="ARBA" id="ARBA00022840"/>
    </source>
</evidence>
<protein>
    <recommendedName>
        <fullName evidence="12">Serine--tRNA ligase</fullName>
        <ecNumber evidence="12">6.1.1.11</ecNumber>
    </recommendedName>
    <alternativeName>
        <fullName evidence="12">Seryl-tRNA synthetase</fullName>
        <shortName evidence="12">SerRS</shortName>
    </alternativeName>
    <alternativeName>
        <fullName evidence="12">Seryl-tRNA(Ser/Sec) synthetase</fullName>
    </alternativeName>
</protein>
<dbReference type="InterPro" id="IPR006195">
    <property type="entry name" value="aa-tRNA-synth_II"/>
</dbReference>
<keyword evidence="6 12" id="KW-0547">Nucleotide-binding</keyword>
<evidence type="ECO:0000256" key="8">
    <source>
        <dbReference type="ARBA" id="ARBA00022917"/>
    </source>
</evidence>
<dbReference type="CDD" id="cd00770">
    <property type="entry name" value="SerRS_core"/>
    <property type="match status" value="1"/>
</dbReference>
<accession>A0A2Z5Y4N7</accession>
<geneLocation type="plasmid" evidence="19">
    <name>pmp1 dat561 dna</name>
</geneLocation>
<dbReference type="GO" id="GO:0016260">
    <property type="term" value="P:selenocysteine biosynthetic process"/>
    <property type="evidence" value="ECO:0007669"/>
    <property type="project" value="UniProtKB-UniRule"/>
</dbReference>
<dbReference type="SUPFAM" id="SSF46589">
    <property type="entry name" value="tRNA-binding arm"/>
    <property type="match status" value="1"/>
</dbReference>
<evidence type="ECO:0000256" key="5">
    <source>
        <dbReference type="ARBA" id="ARBA00022598"/>
    </source>
</evidence>
<evidence type="ECO:0000256" key="2">
    <source>
        <dbReference type="ARBA" id="ARBA00005045"/>
    </source>
</evidence>
<evidence type="ECO:0000256" key="11">
    <source>
        <dbReference type="ARBA" id="ARBA00048823"/>
    </source>
</evidence>
<dbReference type="RefSeq" id="WP_014868607.1">
    <property type="nucleotide sequence ID" value="NZ_AP018493.1"/>
</dbReference>
<keyword evidence="17" id="KW-0614">Plasmid</keyword>
<evidence type="ECO:0000256" key="15">
    <source>
        <dbReference type="SAM" id="Coils"/>
    </source>
</evidence>
<evidence type="ECO:0000256" key="6">
    <source>
        <dbReference type="ARBA" id="ARBA00022741"/>
    </source>
</evidence>
<dbReference type="GO" id="GO:0005737">
    <property type="term" value="C:cytoplasm"/>
    <property type="evidence" value="ECO:0007669"/>
    <property type="project" value="UniProtKB-SubCell"/>
</dbReference>
<feature type="binding site" evidence="12 14">
    <location>
        <begin position="262"/>
        <end position="264"/>
    </location>
    <ligand>
        <name>ATP</name>
        <dbReference type="ChEBI" id="CHEBI:30616"/>
    </ligand>
</feature>
<evidence type="ECO:0000313" key="19">
    <source>
        <dbReference type="Proteomes" id="UP000269226"/>
    </source>
</evidence>
<feature type="binding site" evidence="13">
    <location>
        <position position="382"/>
    </location>
    <ligand>
        <name>L-serine</name>
        <dbReference type="ChEBI" id="CHEBI:33384"/>
    </ligand>
</feature>
<feature type="binding site" evidence="12">
    <location>
        <position position="384"/>
    </location>
    <ligand>
        <name>L-serine</name>
        <dbReference type="ChEBI" id="CHEBI:33384"/>
    </ligand>
</feature>
<feature type="domain" description="Aminoacyl-transfer RNA synthetases class-II family profile" evidence="16">
    <location>
        <begin position="172"/>
        <end position="409"/>
    </location>
</feature>
<comment type="catalytic activity">
    <reaction evidence="10 12">
        <text>tRNA(Sec) + L-serine + ATP = L-seryl-tRNA(Sec) + AMP + diphosphate + H(+)</text>
        <dbReference type="Rhea" id="RHEA:42580"/>
        <dbReference type="Rhea" id="RHEA-COMP:9742"/>
        <dbReference type="Rhea" id="RHEA-COMP:10128"/>
        <dbReference type="ChEBI" id="CHEBI:15378"/>
        <dbReference type="ChEBI" id="CHEBI:30616"/>
        <dbReference type="ChEBI" id="CHEBI:33019"/>
        <dbReference type="ChEBI" id="CHEBI:33384"/>
        <dbReference type="ChEBI" id="CHEBI:78442"/>
        <dbReference type="ChEBI" id="CHEBI:78533"/>
        <dbReference type="ChEBI" id="CHEBI:456215"/>
        <dbReference type="EC" id="6.1.1.11"/>
    </reaction>
</comment>
<evidence type="ECO:0000256" key="13">
    <source>
        <dbReference type="PIRSR" id="PIRSR001529-1"/>
    </source>
</evidence>
<dbReference type="GeneID" id="39499672"/>
<evidence type="ECO:0000256" key="9">
    <source>
        <dbReference type="ARBA" id="ARBA00023146"/>
    </source>
</evidence>
<comment type="subunit">
    <text evidence="12">Homodimer. The tRNA molecule binds across the dimer.</text>
</comment>
<comment type="similarity">
    <text evidence="3 12">Belongs to the class-II aminoacyl-tRNA synthetase family. Type-1 seryl-tRNA synthetase subfamily.</text>
</comment>
<dbReference type="GO" id="GO:0004828">
    <property type="term" value="F:serine-tRNA ligase activity"/>
    <property type="evidence" value="ECO:0007669"/>
    <property type="project" value="UniProtKB-UniRule"/>
</dbReference>
<evidence type="ECO:0000256" key="4">
    <source>
        <dbReference type="ARBA" id="ARBA00022490"/>
    </source>
</evidence>
<feature type="binding site" evidence="13">
    <location>
        <position position="231"/>
    </location>
    <ligand>
        <name>L-serine</name>
        <dbReference type="ChEBI" id="CHEBI:33384"/>
    </ligand>
</feature>
<feature type="coiled-coil region" evidence="15">
    <location>
        <begin position="45"/>
        <end position="96"/>
    </location>
</feature>
<feature type="binding site" evidence="12 14">
    <location>
        <begin position="349"/>
        <end position="352"/>
    </location>
    <ligand>
        <name>ATP</name>
        <dbReference type="ChEBI" id="CHEBI:30616"/>
    </ligand>
</feature>
<dbReference type="PROSITE" id="PS50862">
    <property type="entry name" value="AA_TRNA_LIGASE_II"/>
    <property type="match status" value="1"/>
</dbReference>
<dbReference type="Proteomes" id="UP000269226">
    <property type="component" value="Plasmid pMP1"/>
</dbReference>
<feature type="binding site" evidence="12 13">
    <location>
        <position position="285"/>
    </location>
    <ligand>
        <name>L-serine</name>
        <dbReference type="ChEBI" id="CHEBI:33384"/>
    </ligand>
</feature>
<dbReference type="Gene3D" id="1.10.287.40">
    <property type="entry name" value="Serine-tRNA synthetase, tRNA binding domain"/>
    <property type="match status" value="1"/>
</dbReference>
<reference evidence="17 19" key="1">
    <citation type="submission" date="2018-01" db="EMBL/GenBank/DDBJ databases">
        <title>Whole genome sequence of Melissococcus plutonius DAT561.</title>
        <authorList>
            <person name="Okumura K."/>
            <person name="Takamatsu D."/>
            <person name="Okura M."/>
        </authorList>
    </citation>
    <scope>NUCLEOTIDE SEQUENCE [LARGE SCALE GENOMIC DNA]</scope>
    <source>
        <strain evidence="17 19">DAT561</strain>
        <plasmid evidence="17">pMP1</plasmid>
        <plasmid evidence="19">pmp1 dat561 dna</plasmid>
    </source>
</reference>
<keyword evidence="15" id="KW-0175">Coiled coil</keyword>
<dbReference type="InterPro" id="IPR002317">
    <property type="entry name" value="Ser-tRNA-ligase_type_1"/>
</dbReference>
<dbReference type="PANTHER" id="PTHR43697">
    <property type="entry name" value="SERYL-TRNA SYNTHETASE"/>
    <property type="match status" value="1"/>
</dbReference>
<comment type="pathway">
    <text evidence="2 12">Aminoacyl-tRNA biosynthesis; selenocysteinyl-tRNA(Sec) biosynthesis; L-seryl-tRNA(Sec) from L-serine and tRNA(Sec): step 1/1.</text>
</comment>
<keyword evidence="5 12" id="KW-0436">Ligase</keyword>
<dbReference type="UniPathway" id="UPA00906">
    <property type="reaction ID" value="UER00895"/>
</dbReference>
<comment type="caution">
    <text evidence="12">Lacks conserved residue(s) required for the propagation of feature annotation.</text>
</comment>
<dbReference type="GO" id="GO:0140096">
    <property type="term" value="F:catalytic activity, acting on a protein"/>
    <property type="evidence" value="ECO:0007669"/>
    <property type="project" value="UniProtKB-ARBA"/>
</dbReference>
<dbReference type="InterPro" id="IPR015866">
    <property type="entry name" value="Ser-tRNA-synth_1_N"/>
</dbReference>
<dbReference type="PRINTS" id="PR00981">
    <property type="entry name" value="TRNASYNTHSER"/>
</dbReference>
<dbReference type="NCBIfam" id="TIGR00414">
    <property type="entry name" value="serS"/>
    <property type="match status" value="1"/>
</dbReference>
<evidence type="ECO:0000259" key="16">
    <source>
        <dbReference type="PROSITE" id="PS50862"/>
    </source>
</evidence>
<feature type="binding site" evidence="13">
    <location>
        <position position="262"/>
    </location>
    <ligand>
        <name>L-serine</name>
        <dbReference type="ChEBI" id="CHEBI:33384"/>
    </ligand>
</feature>
<comment type="catalytic activity">
    <reaction evidence="11 12">
        <text>tRNA(Ser) + L-serine + ATP = L-seryl-tRNA(Ser) + AMP + diphosphate + H(+)</text>
        <dbReference type="Rhea" id="RHEA:12292"/>
        <dbReference type="Rhea" id="RHEA-COMP:9669"/>
        <dbReference type="Rhea" id="RHEA-COMP:9703"/>
        <dbReference type="ChEBI" id="CHEBI:15378"/>
        <dbReference type="ChEBI" id="CHEBI:30616"/>
        <dbReference type="ChEBI" id="CHEBI:33019"/>
        <dbReference type="ChEBI" id="CHEBI:33384"/>
        <dbReference type="ChEBI" id="CHEBI:78442"/>
        <dbReference type="ChEBI" id="CHEBI:78533"/>
        <dbReference type="ChEBI" id="CHEBI:456215"/>
        <dbReference type="EC" id="6.1.1.11"/>
    </reaction>
</comment>
<evidence type="ECO:0000256" key="1">
    <source>
        <dbReference type="ARBA" id="ARBA00004496"/>
    </source>
</evidence>
<dbReference type="SUPFAM" id="SSF55681">
    <property type="entry name" value="Class II aaRS and biotin synthetases"/>
    <property type="match status" value="1"/>
</dbReference>
<evidence type="ECO:0000313" key="17">
    <source>
        <dbReference type="EMBL" id="BBC61751.1"/>
    </source>
</evidence>
<comment type="function">
    <text evidence="12">Catalyzes the attachment of serine to tRNA(Ser). Is also able to aminoacylate tRNA(Sec) with serine, to form the misacylated tRNA L-seryl-tRNA(Sec), which will be further converted into selenocysteinyl-tRNA(Sec).</text>
</comment>
<organism evidence="17 19">
    <name type="scientific">Melissococcus plutonius</name>
    <dbReference type="NCBI Taxonomy" id="33970"/>
    <lineage>
        <taxon>Bacteria</taxon>
        <taxon>Bacillati</taxon>
        <taxon>Bacillota</taxon>
        <taxon>Bacilli</taxon>
        <taxon>Lactobacillales</taxon>
        <taxon>Enterococcaceae</taxon>
        <taxon>Melissococcus</taxon>
    </lineage>
</organism>
<geneLocation type="plasmid" evidence="17">
    <name>pMP1</name>
</geneLocation>
<dbReference type="PIRSF" id="PIRSF001529">
    <property type="entry name" value="Ser-tRNA-synth_IIa"/>
    <property type="match status" value="1"/>
</dbReference>
<dbReference type="InterPro" id="IPR042103">
    <property type="entry name" value="SerRS_1_N_sf"/>
</dbReference>
<dbReference type="GO" id="GO:0016740">
    <property type="term" value="F:transferase activity"/>
    <property type="evidence" value="ECO:0007669"/>
    <property type="project" value="UniProtKB-ARBA"/>
</dbReference>
<dbReference type="Gene3D" id="3.30.930.10">
    <property type="entry name" value="Bira Bifunctional Protein, Domain 2"/>
    <property type="match status" value="1"/>
</dbReference>
<keyword evidence="7 12" id="KW-0067">ATP-binding</keyword>
<dbReference type="HAMAP" id="MF_00176">
    <property type="entry name" value="Ser_tRNA_synth_type1"/>
    <property type="match status" value="1"/>
</dbReference>
<sequence length="423" mass="48598">MLDIKKIRKNYDNLIVLFEQRGVEKSTIDHLLELDQTRRNILPKLEEQKQLRNKLSDEVAELKKSNQSSEENIENIRKINKNIKELAGELSLTEKQYTDILVNLPNLPDETVPFGQDEDDNIEVKRWSEPRQFDFHPKAHYEIGEALDILDFQRGAKVTGARFLYYKNLGARLERAIYNFMLDTHINEHGFQEMITPYMVNSKSMFGTGQFPKFKEDVFQVADTDYTLIPTAEVPLTNYYANEILSEDELPIYFTAMSPCFRSEAGSAGKDTRGLIRLHQFHKVEMVKFATEETSYDELESLTRAGEEILEKLELPYRTIVLCTGDMGFSAAKTYDIEVWMPAQNTYREISSCSNCVDFQARRAMIRYRTKDGEIKYAHTLNGSGLAVGRTVAAIIENYQNEDGSVTIPEVLQPYMGGQSVLK</sequence>
<name>A0A2Z5Y4N7_9ENTE</name>
<dbReference type="InterPro" id="IPR033729">
    <property type="entry name" value="SerRS_core"/>
</dbReference>
<feature type="binding site" evidence="12">
    <location>
        <begin position="231"/>
        <end position="233"/>
    </location>
    <ligand>
        <name>L-serine</name>
        <dbReference type="ChEBI" id="CHEBI:33384"/>
    </ligand>
</feature>
<dbReference type="EC" id="6.1.1.11" evidence="12"/>
<dbReference type="GO" id="GO:0005524">
    <property type="term" value="F:ATP binding"/>
    <property type="evidence" value="ECO:0007669"/>
    <property type="project" value="UniProtKB-UniRule"/>
</dbReference>
<dbReference type="InterPro" id="IPR010978">
    <property type="entry name" value="tRNA-bd_arm"/>
</dbReference>
<proteinExistence type="inferred from homology"/>
<comment type="domain">
    <text evidence="12">Consists of two distinct domains, a catalytic core and a N-terminal extension that is involved in tRNA binding.</text>
</comment>
<dbReference type="Pfam" id="PF02403">
    <property type="entry name" value="Seryl_tRNA_N"/>
    <property type="match status" value="1"/>
</dbReference>
<keyword evidence="4 12" id="KW-0963">Cytoplasm</keyword>
<dbReference type="EMBL" id="AP018493">
    <property type="protein sequence ID" value="BBC61751.1"/>
    <property type="molecule type" value="Genomic_DNA"/>
</dbReference>
<dbReference type="InterPro" id="IPR045864">
    <property type="entry name" value="aa-tRNA-synth_II/BPL/LPL"/>
</dbReference>
<evidence type="ECO:0000256" key="12">
    <source>
        <dbReference type="HAMAP-Rule" id="MF_00176"/>
    </source>
</evidence>